<dbReference type="FunFam" id="1.25.40.180:FF:000024">
    <property type="entry name" value="Eukaryotic translation initiation factor 4G"/>
    <property type="match status" value="1"/>
</dbReference>
<dbReference type="GO" id="GO:0003729">
    <property type="term" value="F:mRNA binding"/>
    <property type="evidence" value="ECO:0007669"/>
    <property type="project" value="TreeGrafter"/>
</dbReference>
<keyword evidence="2" id="KW-0396">Initiation factor</keyword>
<dbReference type="SUPFAM" id="SSF48371">
    <property type="entry name" value="ARM repeat"/>
    <property type="match status" value="2"/>
</dbReference>
<feature type="compositionally biased region" description="Polar residues" evidence="9">
    <location>
        <begin position="43"/>
        <end position="73"/>
    </location>
</feature>
<feature type="compositionally biased region" description="Basic and acidic residues" evidence="9">
    <location>
        <begin position="130"/>
        <end position="143"/>
    </location>
</feature>
<dbReference type="GO" id="GO:0006417">
    <property type="term" value="P:regulation of translation"/>
    <property type="evidence" value="ECO:0007669"/>
    <property type="project" value="UniProtKB-KW"/>
</dbReference>
<feature type="region of interest" description="Disordered" evidence="9">
    <location>
        <begin position="1155"/>
        <end position="1176"/>
    </location>
</feature>
<evidence type="ECO:0000256" key="6">
    <source>
        <dbReference type="ARBA" id="ARBA00065571"/>
    </source>
</evidence>
<dbReference type="PANTHER" id="PTHR23253:SF9">
    <property type="entry name" value="EUKARYOTIC TRANSLATION INITIATION FACTOR 4 GAMMA 2"/>
    <property type="match status" value="1"/>
</dbReference>
<keyword evidence="4" id="KW-0648">Protein biosynthesis</keyword>
<feature type="compositionally biased region" description="Basic and acidic residues" evidence="9">
    <location>
        <begin position="460"/>
        <end position="469"/>
    </location>
</feature>
<dbReference type="FunFam" id="1.25.40.180:FF:000034">
    <property type="entry name" value="Eukaryotic translation initiation factor 4G"/>
    <property type="match status" value="1"/>
</dbReference>
<evidence type="ECO:0000256" key="9">
    <source>
        <dbReference type="SAM" id="MobiDB-lite"/>
    </source>
</evidence>
<feature type="region of interest" description="Disordered" evidence="9">
    <location>
        <begin position="1"/>
        <end position="184"/>
    </location>
</feature>
<feature type="region of interest" description="Disordered" evidence="9">
    <location>
        <begin position="1424"/>
        <end position="1449"/>
    </location>
</feature>
<dbReference type="OMA" id="DRMETHA"/>
<protein>
    <recommendedName>
        <fullName evidence="7">Eukaryotic translation initiation factor 4G</fullName>
    </recommendedName>
    <alternativeName>
        <fullName evidence="8">Eukaryotic initiation factor 4F subunit p220</fullName>
    </alternativeName>
</protein>
<reference evidence="12" key="1">
    <citation type="journal article" date="2017" name="Nat. Commun.">
        <title>The asparagus genome sheds light on the origin and evolution of a young Y chromosome.</title>
        <authorList>
            <person name="Harkess A."/>
            <person name="Zhou J."/>
            <person name="Xu C."/>
            <person name="Bowers J.E."/>
            <person name="Van der Hulst R."/>
            <person name="Ayyampalayam S."/>
            <person name="Mercati F."/>
            <person name="Riccardi P."/>
            <person name="McKain M.R."/>
            <person name="Kakrana A."/>
            <person name="Tang H."/>
            <person name="Ray J."/>
            <person name="Groenendijk J."/>
            <person name="Arikit S."/>
            <person name="Mathioni S.M."/>
            <person name="Nakano M."/>
            <person name="Shan H."/>
            <person name="Telgmann-Rauber A."/>
            <person name="Kanno A."/>
            <person name="Yue Z."/>
            <person name="Chen H."/>
            <person name="Li W."/>
            <person name="Chen Y."/>
            <person name="Xu X."/>
            <person name="Zhang Y."/>
            <person name="Luo S."/>
            <person name="Chen H."/>
            <person name="Gao J."/>
            <person name="Mao Z."/>
            <person name="Pires J.C."/>
            <person name="Luo M."/>
            <person name="Kudrna D."/>
            <person name="Wing R.A."/>
            <person name="Meyers B.C."/>
            <person name="Yi K."/>
            <person name="Kong H."/>
            <person name="Lavrijsen P."/>
            <person name="Sunseri F."/>
            <person name="Falavigna A."/>
            <person name="Ye Y."/>
            <person name="Leebens-Mack J.H."/>
            <person name="Chen G."/>
        </authorList>
    </citation>
    <scope>NUCLEOTIDE SEQUENCE [LARGE SCALE GENOMIC DNA]</scope>
    <source>
        <strain evidence="12">cv. DH0086</strain>
    </source>
</reference>
<feature type="compositionally biased region" description="Polar residues" evidence="9">
    <location>
        <begin position="155"/>
        <end position="183"/>
    </location>
</feature>
<evidence type="ECO:0000259" key="10">
    <source>
        <dbReference type="PROSITE" id="PS51366"/>
    </source>
</evidence>
<evidence type="ECO:0000256" key="3">
    <source>
        <dbReference type="ARBA" id="ARBA00022845"/>
    </source>
</evidence>
<evidence type="ECO:0000256" key="2">
    <source>
        <dbReference type="ARBA" id="ARBA00022540"/>
    </source>
</evidence>
<feature type="region of interest" description="Disordered" evidence="9">
    <location>
        <begin position="362"/>
        <end position="381"/>
    </location>
</feature>
<feature type="compositionally biased region" description="Low complexity" evidence="9">
    <location>
        <begin position="437"/>
        <end position="447"/>
    </location>
</feature>
<keyword evidence="3" id="KW-0810">Translation regulation</keyword>
<dbReference type="InterPro" id="IPR003891">
    <property type="entry name" value="Initiation_fac_eIF4g_MI"/>
</dbReference>
<proteinExistence type="inferred from homology"/>
<feature type="compositionally biased region" description="Polar residues" evidence="9">
    <location>
        <begin position="635"/>
        <end position="657"/>
    </location>
</feature>
<feature type="compositionally biased region" description="Polar residues" evidence="9">
    <location>
        <begin position="400"/>
        <end position="410"/>
    </location>
</feature>
<sequence>MSQNQTRGRSSNPRGFSGGRGRGRAQPPVSSNSSASRSLKKSGNGQSRATPIGTNQVPVSSQGSSELRTSNAGSRPIPKAPSSQPSHSATPPKGGASRESFPLQFGSISPGIMNKMQIPARTSSAPPNLDEQKNAQAHHDSFRTKSTMPPPTALKEQQQQMRNDVTGLNQSSTRDSHPQSQTNRDVHVPISLAPASIPPKSSVLPIGGMPMHLPFQQPQVPIQFGGPSPQMQPQGVTFNSLQMPMALPIAQAPQQFFVPSIPSHPLQQPTMMHQGQGLGFAHQIGHQMPSQLGNLGFGIGPQFSQPQPVTFVGTRRSTVKITHPDTHEELKLDMHKESSQGPRYRTPVGQNGQTILFSKQSVHNPISGNKPEQSLQVSAPPSVRVTIRPAVNSFEEKTGSIHQSKLQTQKEGGEVDQQPKSIEIASDTFSAEDEHSTTAPSSRISSSHLTPVGDSIQRSDSIKEQEGRTSKRAYHQQQNKPDVLDSEGMTKTISKSIKDSSDMIAQEKLEFLSLSNSSASITGLPFPAVQHENSAESKIKAVPSLSESYRVTLEKEVSGDSSICSAVSLELATNRYLSEEGDSHEASTSLDSKAGRTISEISDSASNLHENTSAETEKAHEDLALNGKSEVSADLQDSTSAGSYPVSTAPDSLETVNTTATRENEEIVVDKPEEKASHVLCHGEEQPGTGQVVHCRLEVEMGEKKTDVLSSFSESKHTGYPLSSSHAAEDKPSGPDSILNKFETESSQDSLQGSVSLGHKHKLDGEVTESSSREGLKDKPNLDPVRSKVNAGKKKKLKDILSRADAAGSSDLYNAYKGPEEKNSVVDTSESIDDSLTVDAKNVLADDHNEDVLDVEVGQITSEIDDWEDAADVSSPDLAVENIQQAHKNETTSKKSYTIDFLLTFSEQSADLPVGFEIESDIANALMVSPVRTYPSPGRILDRSPYHGNDEKWTKAATGFGIGHDIRLNMGYAVANISSRPAQGVNNLAVRHSRAHPSTHFASGILPGPMQPLSNADSDRWQRAIGAQRGFIPSPHAPSQIMHKAANKYEIGKVSDIEQAKQRQLKAILNKLTPQNFEKLFLQVKEVNIDNTVTLTGVISQIFDKALSEPTFCEMYANFCACLSNELPDFVEDNEKITFKRLLLNKCQEEFERGEREEEAGRIEKEGESKQTAAQREEKRIKARRRMLGNIRLIGELYKKRMLTERIMHACIQKLLGEYQDPDEEDLESLCKLMSTIGAMIDHAKAKEHMDAYFDRISKLSTHPKLLPRTRFLLRDTIDLRKNNWKERRKVEGPKKIDEVHRDAAHERQAQAGRLARGPVITSGPRRGPPADYNLRGSALLSSPNSQQIGAARGLPTQFRGYTNQDTRADDRNHFESRVLSVPLPKRTTDDNSITLGPQGGLARGMSIRGESMLRDFRIDVNDKSASTNPSGRIHGSSSGIVETPSQSKFLSEEDLREKSVSAIREFYSAKDEEEVALCIKELNSPSFYSSMISLWIADSFERKETERDLLAKLLISLCKHQNSLFSHFQLIQGFEYVLSSLEDAVNDAPKAPEFLGHIFAKIALEDVVSLRDIGKIIYEGGEEPGSLLESGLASEVLGCVLEFIKMAKGDSMLREICLNSNLKLEDFIPRHPTKNNKLAAFL</sequence>
<dbReference type="Proteomes" id="UP000243459">
    <property type="component" value="Chromosome 4"/>
</dbReference>
<feature type="compositionally biased region" description="Polar residues" evidence="9">
    <location>
        <begin position="745"/>
        <end position="755"/>
    </location>
</feature>
<dbReference type="InterPro" id="IPR003890">
    <property type="entry name" value="MIF4G-like_typ-3"/>
</dbReference>
<evidence type="ECO:0000256" key="1">
    <source>
        <dbReference type="ARBA" id="ARBA00005775"/>
    </source>
</evidence>
<feature type="region of interest" description="Disordered" evidence="9">
    <location>
        <begin position="811"/>
        <end position="830"/>
    </location>
</feature>
<feature type="region of interest" description="Disordered" evidence="9">
    <location>
        <begin position="632"/>
        <end position="657"/>
    </location>
</feature>
<feature type="compositionally biased region" description="Basic and acidic residues" evidence="9">
    <location>
        <begin position="771"/>
        <end position="781"/>
    </location>
</feature>
<evidence type="ECO:0000256" key="4">
    <source>
        <dbReference type="ARBA" id="ARBA00022917"/>
    </source>
</evidence>
<dbReference type="PROSITE" id="PS51366">
    <property type="entry name" value="MI"/>
    <property type="match status" value="1"/>
</dbReference>
<feature type="compositionally biased region" description="Polar residues" evidence="9">
    <location>
        <begin position="362"/>
        <end position="379"/>
    </location>
</feature>
<dbReference type="GO" id="GO:0016281">
    <property type="term" value="C:eukaryotic translation initiation factor 4F complex"/>
    <property type="evidence" value="ECO:0007669"/>
    <property type="project" value="TreeGrafter"/>
</dbReference>
<feature type="region of interest" description="Disordered" evidence="9">
    <location>
        <begin position="706"/>
        <end position="794"/>
    </location>
</feature>
<dbReference type="InterPro" id="IPR016024">
    <property type="entry name" value="ARM-type_fold"/>
</dbReference>
<evidence type="ECO:0000313" key="12">
    <source>
        <dbReference type="Proteomes" id="UP000243459"/>
    </source>
</evidence>
<dbReference type="Pfam" id="PF02847">
    <property type="entry name" value="MA3"/>
    <property type="match status" value="1"/>
</dbReference>
<comment type="function">
    <text evidence="5">Component of the protein complex eIF4F, which is involved in the recognition of the mRNA cap, ATP-dependent unwinding of 5'-terminal secondary structure and recruitment of mRNA to the ribosome.</text>
</comment>
<dbReference type="SMART" id="SM00543">
    <property type="entry name" value="MIF4G"/>
    <property type="match status" value="1"/>
</dbReference>
<name>A0A5P1F6R9_ASPOF</name>
<feature type="region of interest" description="Disordered" evidence="9">
    <location>
        <begin position="394"/>
        <end position="484"/>
    </location>
</feature>
<dbReference type="PANTHER" id="PTHR23253">
    <property type="entry name" value="EUKARYOTIC TRANSLATION INITIATION FACTOR 4 GAMMA"/>
    <property type="match status" value="1"/>
</dbReference>
<dbReference type="EMBL" id="CM007384">
    <property type="protein sequence ID" value="ONK73443.1"/>
    <property type="molecule type" value="Genomic_DNA"/>
</dbReference>
<accession>A0A5P1F6R9</accession>
<evidence type="ECO:0000256" key="8">
    <source>
        <dbReference type="ARBA" id="ARBA00079578"/>
    </source>
</evidence>
<evidence type="ECO:0000256" key="5">
    <source>
        <dbReference type="ARBA" id="ARBA00053217"/>
    </source>
</evidence>
<gene>
    <name evidence="11" type="ORF">A4U43_C04F31550</name>
</gene>
<feature type="domain" description="MI" evidence="10">
    <location>
        <begin position="1455"/>
        <end position="1579"/>
    </location>
</feature>
<comment type="subunit">
    <text evidence="6">EIF4F is a multi-subunit complex, the composition of which varies with external and internal environmental conditions. It is composed of at least EIF4A, EIF4E and EIF4G. In higher plants two isoforms of EIF4F have been identified, named isoform EIF4F and isoform EIF(iso)4F. Isoform EIF4F has subunits p220 and p26, whereas isoform EIF(iso)4F has subunits p82 and p28.</text>
</comment>
<evidence type="ECO:0000313" key="11">
    <source>
        <dbReference type="EMBL" id="ONK73443.1"/>
    </source>
</evidence>
<dbReference type="SMART" id="SM00544">
    <property type="entry name" value="MA3"/>
    <property type="match status" value="1"/>
</dbReference>
<dbReference type="Gramene" id="ONK73443">
    <property type="protein sequence ID" value="ONK73443"/>
    <property type="gene ID" value="A4U43_C04F31550"/>
</dbReference>
<feature type="region of interest" description="Disordered" evidence="9">
    <location>
        <begin position="1289"/>
        <end position="1342"/>
    </location>
</feature>
<dbReference type="Pfam" id="PF02854">
    <property type="entry name" value="MIF4G"/>
    <property type="match status" value="1"/>
</dbReference>
<keyword evidence="12" id="KW-1185">Reference proteome</keyword>
<feature type="compositionally biased region" description="Basic and acidic residues" evidence="9">
    <location>
        <begin position="1289"/>
        <end position="1309"/>
    </location>
</feature>
<organism evidence="11 12">
    <name type="scientific">Asparagus officinalis</name>
    <name type="common">Garden asparagus</name>
    <dbReference type="NCBI Taxonomy" id="4686"/>
    <lineage>
        <taxon>Eukaryota</taxon>
        <taxon>Viridiplantae</taxon>
        <taxon>Streptophyta</taxon>
        <taxon>Embryophyta</taxon>
        <taxon>Tracheophyta</taxon>
        <taxon>Spermatophyta</taxon>
        <taxon>Magnoliopsida</taxon>
        <taxon>Liliopsida</taxon>
        <taxon>Asparagales</taxon>
        <taxon>Asparagaceae</taxon>
        <taxon>Asparagoideae</taxon>
        <taxon>Asparagus</taxon>
    </lineage>
</organism>
<evidence type="ECO:0000256" key="7">
    <source>
        <dbReference type="ARBA" id="ARBA00067320"/>
    </source>
</evidence>
<dbReference type="Gene3D" id="1.25.40.180">
    <property type="match status" value="2"/>
</dbReference>
<comment type="similarity">
    <text evidence="1">Belongs to the eukaryotic initiation factor 4G family.</text>
</comment>
<dbReference type="GO" id="GO:0003743">
    <property type="term" value="F:translation initiation factor activity"/>
    <property type="evidence" value="ECO:0007669"/>
    <property type="project" value="UniProtKB-KW"/>
</dbReference>